<accession>A0A7S4G6F9</accession>
<keyword evidence="1" id="KW-0812">Transmembrane</keyword>
<name>A0A7S4G6F9_9EUGL</name>
<reference evidence="2" key="1">
    <citation type="submission" date="2021-01" db="EMBL/GenBank/DDBJ databases">
        <authorList>
            <person name="Corre E."/>
            <person name="Pelletier E."/>
            <person name="Niang G."/>
            <person name="Scheremetjew M."/>
            <person name="Finn R."/>
            <person name="Kale V."/>
            <person name="Holt S."/>
            <person name="Cochrane G."/>
            <person name="Meng A."/>
            <person name="Brown T."/>
            <person name="Cohen L."/>
        </authorList>
    </citation>
    <scope>NUCLEOTIDE SEQUENCE</scope>
    <source>
        <strain evidence="2">CCMP1594</strain>
    </source>
</reference>
<dbReference type="EMBL" id="HBJA01109665">
    <property type="protein sequence ID" value="CAE0826570.1"/>
    <property type="molecule type" value="Transcribed_RNA"/>
</dbReference>
<dbReference type="AlphaFoldDB" id="A0A7S4G6F9"/>
<proteinExistence type="predicted"/>
<sequence>MCHVCAVSLCAHQRIDHHEGRPLAAMRRQAYSILLVCIMYTRCSHVHLFTDSSADPRISEGGKCQMDHGRQVSLISVPKPSELAAHEIVEAVSEPPQSSASPTFSESGSGIGGAARTIRAPRIFLISIIYLTPLFCFAVAP</sequence>
<gene>
    <name evidence="2" type="ORF">EGYM00163_LOCUS37827</name>
</gene>
<evidence type="ECO:0000256" key="1">
    <source>
        <dbReference type="SAM" id="Phobius"/>
    </source>
</evidence>
<organism evidence="2">
    <name type="scientific">Eutreptiella gymnastica</name>
    <dbReference type="NCBI Taxonomy" id="73025"/>
    <lineage>
        <taxon>Eukaryota</taxon>
        <taxon>Discoba</taxon>
        <taxon>Euglenozoa</taxon>
        <taxon>Euglenida</taxon>
        <taxon>Spirocuta</taxon>
        <taxon>Euglenophyceae</taxon>
        <taxon>Eutreptiales</taxon>
        <taxon>Eutreptiaceae</taxon>
        <taxon>Eutreptiella</taxon>
    </lineage>
</organism>
<keyword evidence="1" id="KW-1133">Transmembrane helix</keyword>
<feature type="transmembrane region" description="Helical" evidence="1">
    <location>
        <begin position="123"/>
        <end position="140"/>
    </location>
</feature>
<evidence type="ECO:0000313" key="2">
    <source>
        <dbReference type="EMBL" id="CAE0826570.1"/>
    </source>
</evidence>
<protein>
    <submittedName>
        <fullName evidence="2">Uncharacterized protein</fullName>
    </submittedName>
</protein>
<keyword evidence="1" id="KW-0472">Membrane</keyword>